<name>A0A178XFY2_SINSA</name>
<keyword evidence="3" id="KW-0862">Zinc</keyword>
<dbReference type="RefSeq" id="WP_066879229.1">
    <property type="nucleotide sequence ID" value="NZ_LNQB01000102.1"/>
</dbReference>
<evidence type="ECO:0000256" key="1">
    <source>
        <dbReference type="ARBA" id="ARBA00005495"/>
    </source>
</evidence>
<evidence type="ECO:0000313" key="5">
    <source>
        <dbReference type="EMBL" id="OAP34144.1"/>
    </source>
</evidence>
<dbReference type="Gene3D" id="2.170.150.70">
    <property type="match status" value="1"/>
</dbReference>
<dbReference type="STRING" id="36856.ATB98_22675"/>
<evidence type="ECO:0000313" key="6">
    <source>
        <dbReference type="Proteomes" id="UP000078507"/>
    </source>
</evidence>
<comment type="caution">
    <text evidence="5">The sequence shown here is derived from an EMBL/GenBank/DDBJ whole genome shotgun (WGS) entry which is preliminary data.</text>
</comment>
<feature type="domain" description="CENP-V/GFA" evidence="4">
    <location>
        <begin position="2"/>
        <end position="113"/>
    </location>
</feature>
<gene>
    <name evidence="5" type="ORF">ATB98_22675</name>
</gene>
<dbReference type="OrthoDB" id="9805575at2"/>
<dbReference type="EMBL" id="LNQB01000102">
    <property type="protein sequence ID" value="OAP34144.1"/>
    <property type="molecule type" value="Genomic_DNA"/>
</dbReference>
<reference evidence="5 6" key="1">
    <citation type="submission" date="2015-11" db="EMBL/GenBank/DDBJ databases">
        <title>Ensifer anhuiense sp. nov., an effective nitrogen fixation bacterium with Glycine soja.</title>
        <authorList>
            <person name="Yan H."/>
            <person name="Chen W."/>
        </authorList>
    </citation>
    <scope>NUCLEOTIDE SEQUENCE [LARGE SCALE GENOMIC DNA]</scope>
    <source>
        <strain evidence="5 6">LMG 7837</strain>
    </source>
</reference>
<dbReference type="PANTHER" id="PTHR28620">
    <property type="entry name" value="CENTROMERE PROTEIN V"/>
    <property type="match status" value="1"/>
</dbReference>
<proteinExistence type="inferred from homology"/>
<dbReference type="PANTHER" id="PTHR28620:SF1">
    <property type="entry name" value="CENP-V_GFA DOMAIN-CONTAINING PROTEIN"/>
    <property type="match status" value="1"/>
</dbReference>
<dbReference type="SUPFAM" id="SSF51316">
    <property type="entry name" value="Mss4-like"/>
    <property type="match status" value="1"/>
</dbReference>
<keyword evidence="6" id="KW-1185">Reference proteome</keyword>
<keyword evidence="2" id="KW-0479">Metal-binding</keyword>
<dbReference type="InterPro" id="IPR006913">
    <property type="entry name" value="CENP-V/GFA"/>
</dbReference>
<dbReference type="GO" id="GO:0046872">
    <property type="term" value="F:metal ion binding"/>
    <property type="evidence" value="ECO:0007669"/>
    <property type="project" value="UniProtKB-KW"/>
</dbReference>
<organism evidence="5 6">
    <name type="scientific">Sinorhizobium saheli</name>
    <dbReference type="NCBI Taxonomy" id="36856"/>
    <lineage>
        <taxon>Bacteria</taxon>
        <taxon>Pseudomonadati</taxon>
        <taxon>Pseudomonadota</taxon>
        <taxon>Alphaproteobacteria</taxon>
        <taxon>Hyphomicrobiales</taxon>
        <taxon>Rhizobiaceae</taxon>
        <taxon>Sinorhizobium/Ensifer group</taxon>
        <taxon>Sinorhizobium</taxon>
    </lineage>
</organism>
<dbReference type="InterPro" id="IPR052355">
    <property type="entry name" value="CENP-V-like"/>
</dbReference>
<dbReference type="PROSITE" id="PS51891">
    <property type="entry name" value="CENP_V_GFA"/>
    <property type="match status" value="1"/>
</dbReference>
<dbReference type="InterPro" id="IPR011057">
    <property type="entry name" value="Mss4-like_sf"/>
</dbReference>
<dbReference type="Proteomes" id="UP000078507">
    <property type="component" value="Unassembled WGS sequence"/>
</dbReference>
<evidence type="ECO:0000256" key="3">
    <source>
        <dbReference type="ARBA" id="ARBA00022833"/>
    </source>
</evidence>
<evidence type="ECO:0000259" key="4">
    <source>
        <dbReference type="PROSITE" id="PS51891"/>
    </source>
</evidence>
<dbReference type="Pfam" id="PF04828">
    <property type="entry name" value="GFA"/>
    <property type="match status" value="1"/>
</dbReference>
<dbReference type="AlphaFoldDB" id="A0A178XFY2"/>
<evidence type="ECO:0000256" key="2">
    <source>
        <dbReference type="ARBA" id="ARBA00022723"/>
    </source>
</evidence>
<accession>A0A178XFY2</accession>
<sequence length="113" mass="12828">MLEGHCHCRAVHITVPVRPETLGDCNCSLCSRVGALWGYYRIEEVTVSDPERKLVGYVQGDRTLTMHHCSVCGCTTHWSPIGRKSSRMGVNMRVFDRSVWEEIPHRLIDGASW</sequence>
<comment type="similarity">
    <text evidence="1">Belongs to the Gfa family.</text>
</comment>
<protein>
    <submittedName>
        <fullName evidence="5">Aldehyde-activating protein</fullName>
    </submittedName>
</protein>
<dbReference type="GO" id="GO:0016846">
    <property type="term" value="F:carbon-sulfur lyase activity"/>
    <property type="evidence" value="ECO:0007669"/>
    <property type="project" value="InterPro"/>
</dbReference>